<name>A0A8S5QVQ2_9CAUD</name>
<protein>
    <submittedName>
        <fullName evidence="3">Glucan-binding protein C</fullName>
    </submittedName>
</protein>
<evidence type="ECO:0000256" key="1">
    <source>
        <dbReference type="SAM" id="Coils"/>
    </source>
</evidence>
<feature type="coiled-coil region" evidence="1">
    <location>
        <begin position="136"/>
        <end position="184"/>
    </location>
</feature>
<keyword evidence="1" id="KW-0175">Coiled coil</keyword>
<organism evidence="3">
    <name type="scientific">Siphoviridae sp. ctzSN25</name>
    <dbReference type="NCBI Taxonomy" id="2826529"/>
    <lineage>
        <taxon>Viruses</taxon>
        <taxon>Duplodnaviria</taxon>
        <taxon>Heunggongvirae</taxon>
        <taxon>Uroviricota</taxon>
        <taxon>Caudoviricetes</taxon>
    </lineage>
</organism>
<dbReference type="EMBL" id="BK015743">
    <property type="protein sequence ID" value="DAE22939.1"/>
    <property type="molecule type" value="Genomic_DNA"/>
</dbReference>
<sequence>MFEYCPNCRCRIKFYKAHECEKMKHDLADSVKLAGDAIANGEECKVKENTAHGFFRIWCNIKNIIEIICDIIKRMKCLQRKAQKVCEVQHCLAERIESVNRFIGVYNSDQASKPSPDQSNWEAEKRRLESDYQASLNGYNARRAEYERALQAYNNSNSNYASALASYNARKADYERRKREYEAGNNQQGGATKWQEAWGTFQRNGAPLDVAMGGSPNGSVQGIDLSEAHRNGYGQGIGFTSKNNEGTIVDIQLNLLGYSYEAGVGGRLQGWYVQYGGTYDWYFDVYASTDGGNNYSVVQKDILLAKHADTQKLAYEPNWHLSTIKWNKTFTNLPANFTHLKVEVRGSNPGDRHQNVYTREQIVRKPFPPFTEQPPVNNVTKPKPFNEQPPKKPTIPPKPEKKVETIPLIKGGCDLMDCKFDCFIDDK</sequence>
<reference evidence="3" key="1">
    <citation type="journal article" date="2021" name="Proc. Natl. Acad. Sci. U.S.A.">
        <title>A Catalog of Tens of Thousands of Viruses from Human Metagenomes Reveals Hidden Associations with Chronic Diseases.</title>
        <authorList>
            <person name="Tisza M.J."/>
            <person name="Buck C.B."/>
        </authorList>
    </citation>
    <scope>NUCLEOTIDE SEQUENCE</scope>
    <source>
        <strain evidence="3">CtzSN25</strain>
    </source>
</reference>
<accession>A0A8S5QVQ2</accession>
<proteinExistence type="predicted"/>
<feature type="region of interest" description="Disordered" evidence="2">
    <location>
        <begin position="367"/>
        <end position="402"/>
    </location>
</feature>
<evidence type="ECO:0000256" key="2">
    <source>
        <dbReference type="SAM" id="MobiDB-lite"/>
    </source>
</evidence>
<dbReference type="Gene3D" id="6.10.250.2200">
    <property type="match status" value="1"/>
</dbReference>
<evidence type="ECO:0000313" key="3">
    <source>
        <dbReference type="EMBL" id="DAE22939.1"/>
    </source>
</evidence>